<comment type="caution">
    <text evidence="1">The sequence shown here is derived from an EMBL/GenBank/DDBJ whole genome shotgun (WGS) entry which is preliminary data.</text>
</comment>
<reference evidence="1 2" key="1">
    <citation type="submission" date="2019-06" db="EMBL/GenBank/DDBJ databases">
        <title>Genome Sequence of the Brown Rot Fungal Pathogen Monilinia fructicola.</title>
        <authorList>
            <person name="De Miccolis Angelini R.M."/>
            <person name="Landi L."/>
            <person name="Abate D."/>
            <person name="Pollastro S."/>
            <person name="Romanazzi G."/>
            <person name="Faretra F."/>
        </authorList>
    </citation>
    <scope>NUCLEOTIDE SEQUENCE [LARGE SCALE GENOMIC DNA]</scope>
    <source>
        <strain evidence="1 2">Mfrc123</strain>
    </source>
</reference>
<evidence type="ECO:0000313" key="2">
    <source>
        <dbReference type="Proteomes" id="UP000322873"/>
    </source>
</evidence>
<protein>
    <recommendedName>
        <fullName evidence="3">DUF676 domain-containing protein</fullName>
    </recommendedName>
</protein>
<keyword evidence="2" id="KW-1185">Reference proteome</keyword>
<name>A0A5M9JTL7_MONFR</name>
<evidence type="ECO:0008006" key="3">
    <source>
        <dbReference type="Google" id="ProtNLM"/>
    </source>
</evidence>
<gene>
    <name evidence="1" type="ORF">EYC84_001412</name>
</gene>
<dbReference type="Proteomes" id="UP000322873">
    <property type="component" value="Unassembled WGS sequence"/>
</dbReference>
<dbReference type="VEuPathDB" id="FungiDB:MFRU_026g00260"/>
<accession>A0A5M9JTL7</accession>
<organism evidence="1 2">
    <name type="scientific">Monilinia fructicola</name>
    <name type="common">Brown rot fungus</name>
    <name type="synonym">Ciboria fructicola</name>
    <dbReference type="NCBI Taxonomy" id="38448"/>
    <lineage>
        <taxon>Eukaryota</taxon>
        <taxon>Fungi</taxon>
        <taxon>Dikarya</taxon>
        <taxon>Ascomycota</taxon>
        <taxon>Pezizomycotina</taxon>
        <taxon>Leotiomycetes</taxon>
        <taxon>Helotiales</taxon>
        <taxon>Sclerotiniaceae</taxon>
        <taxon>Monilinia</taxon>
    </lineage>
</organism>
<evidence type="ECO:0000313" key="1">
    <source>
        <dbReference type="EMBL" id="KAA8571409.1"/>
    </source>
</evidence>
<proteinExistence type="predicted"/>
<dbReference type="EMBL" id="VICG01000005">
    <property type="protein sequence ID" value="KAA8571409.1"/>
    <property type="molecule type" value="Genomic_DNA"/>
</dbReference>
<dbReference type="AlphaFoldDB" id="A0A5M9JTL7"/>
<sequence length="252" mass="28063">MKKVFAKPKSRTHAIHGQNGHLINSWTDRNSGVLWLRDLLPGILKTNLNVNVRVLTYGYAALEPVKIIGTRLMKSIAELRNRTNSEGREIIWCAHSFGGPLLQAAIGLGSPSRDIQTSTNAFLFFGVAKNMGLESLGTVLALPEATLSDEMRELRKGILWLKMGSEAFEKLREHLGWKLAWFKEVKDKEGDIRVLGVVDEAGEKGWDRDGKGDMVVRLGKTHDAMIRFASAEDDDFKPVMKMAWTVFEGAAS</sequence>